<proteinExistence type="predicted"/>
<gene>
    <name evidence="1" type="ORF">AA0114_g695</name>
</gene>
<protein>
    <submittedName>
        <fullName evidence="1">Uncharacterized protein</fullName>
    </submittedName>
</protein>
<evidence type="ECO:0000313" key="2">
    <source>
        <dbReference type="Proteomes" id="UP000292402"/>
    </source>
</evidence>
<dbReference type="AlphaFoldDB" id="A0A4Q4MWM7"/>
<dbReference type="EMBL" id="PDXA01000002">
    <property type="protein sequence ID" value="RYN60893.1"/>
    <property type="molecule type" value="Genomic_DNA"/>
</dbReference>
<sequence>MTAVAGALGSVIGYVGAEVAEPTVFERLLWPQRFYNYATPRTLFLSALTMPMGGPLHKAALET</sequence>
<comment type="caution">
    <text evidence="1">The sequence shown here is derived from an EMBL/GenBank/DDBJ whole genome shotgun (WGS) entry which is preliminary data.</text>
</comment>
<accession>A0A4Q4MWM7</accession>
<evidence type="ECO:0000313" key="1">
    <source>
        <dbReference type="EMBL" id="RYN60893.1"/>
    </source>
</evidence>
<dbReference type="Proteomes" id="UP000292402">
    <property type="component" value="Unassembled WGS sequence"/>
</dbReference>
<reference evidence="2" key="1">
    <citation type="journal article" date="2019" name="bioRxiv">
        <title>Genomics, evolutionary history and diagnostics of the Alternaria alternata species group including apple and Asian pear pathotypes.</title>
        <authorList>
            <person name="Armitage A.D."/>
            <person name="Cockerton H.M."/>
            <person name="Sreenivasaprasad S."/>
            <person name="Woodhall J.W."/>
            <person name="Lane C.R."/>
            <person name="Harrison R.J."/>
            <person name="Clarkson J.P."/>
        </authorList>
    </citation>
    <scope>NUCLEOTIDE SEQUENCE [LARGE SCALE GENOMIC DNA]</scope>
    <source>
        <strain evidence="2">FERA 1082</strain>
    </source>
</reference>
<name>A0A4Q4MWM7_9PLEO</name>
<organism evidence="1 2">
    <name type="scientific">Alternaria tenuissima</name>
    <dbReference type="NCBI Taxonomy" id="119927"/>
    <lineage>
        <taxon>Eukaryota</taxon>
        <taxon>Fungi</taxon>
        <taxon>Dikarya</taxon>
        <taxon>Ascomycota</taxon>
        <taxon>Pezizomycotina</taxon>
        <taxon>Dothideomycetes</taxon>
        <taxon>Pleosporomycetidae</taxon>
        <taxon>Pleosporales</taxon>
        <taxon>Pleosporineae</taxon>
        <taxon>Pleosporaceae</taxon>
        <taxon>Alternaria</taxon>
        <taxon>Alternaria sect. Alternaria</taxon>
        <taxon>Alternaria alternata complex</taxon>
    </lineage>
</organism>